<proteinExistence type="predicted"/>
<keyword evidence="3" id="KW-1185">Reference proteome</keyword>
<gene>
    <name evidence="2" type="ORF">GCM10011609_53960</name>
</gene>
<dbReference type="InterPro" id="IPR013324">
    <property type="entry name" value="RNA_pol_sigma_r3/r4-like"/>
</dbReference>
<sequence length="68" mass="7591">MSARLVAEALSSLEPEHRAVIVRAFYRRESVTAVANALELPESTVKTRLHHGLHALRRALRDNGVMES</sequence>
<accession>A0ABQ2IGE0</accession>
<evidence type="ECO:0000313" key="3">
    <source>
        <dbReference type="Proteomes" id="UP000597656"/>
    </source>
</evidence>
<dbReference type="Pfam" id="PF04545">
    <property type="entry name" value="Sigma70_r4"/>
    <property type="match status" value="1"/>
</dbReference>
<dbReference type="InterPro" id="IPR007630">
    <property type="entry name" value="RNA_pol_sigma70_r4"/>
</dbReference>
<dbReference type="InterPro" id="IPR036388">
    <property type="entry name" value="WH-like_DNA-bd_sf"/>
</dbReference>
<dbReference type="Proteomes" id="UP000597656">
    <property type="component" value="Unassembled WGS sequence"/>
</dbReference>
<feature type="domain" description="RNA polymerase sigma-70 region 4" evidence="1">
    <location>
        <begin position="9"/>
        <end position="57"/>
    </location>
</feature>
<comment type="caution">
    <text evidence="2">The sequence shown here is derived from an EMBL/GenBank/DDBJ whole genome shotgun (WGS) entry which is preliminary data.</text>
</comment>
<evidence type="ECO:0000259" key="1">
    <source>
        <dbReference type="Pfam" id="PF04545"/>
    </source>
</evidence>
<dbReference type="SUPFAM" id="SSF88659">
    <property type="entry name" value="Sigma3 and sigma4 domains of RNA polymerase sigma factors"/>
    <property type="match status" value="1"/>
</dbReference>
<dbReference type="Gene3D" id="1.10.10.10">
    <property type="entry name" value="Winged helix-like DNA-binding domain superfamily/Winged helix DNA-binding domain"/>
    <property type="match status" value="1"/>
</dbReference>
<organism evidence="2 3">
    <name type="scientific">Lentzea pudingi</name>
    <dbReference type="NCBI Taxonomy" id="1789439"/>
    <lineage>
        <taxon>Bacteria</taxon>
        <taxon>Bacillati</taxon>
        <taxon>Actinomycetota</taxon>
        <taxon>Actinomycetes</taxon>
        <taxon>Pseudonocardiales</taxon>
        <taxon>Pseudonocardiaceae</taxon>
        <taxon>Lentzea</taxon>
    </lineage>
</organism>
<reference evidence="3" key="1">
    <citation type="journal article" date="2019" name="Int. J. Syst. Evol. Microbiol.">
        <title>The Global Catalogue of Microorganisms (GCM) 10K type strain sequencing project: providing services to taxonomists for standard genome sequencing and annotation.</title>
        <authorList>
            <consortium name="The Broad Institute Genomics Platform"/>
            <consortium name="The Broad Institute Genome Sequencing Center for Infectious Disease"/>
            <person name="Wu L."/>
            <person name="Ma J."/>
        </authorList>
    </citation>
    <scope>NUCLEOTIDE SEQUENCE [LARGE SCALE GENOMIC DNA]</scope>
    <source>
        <strain evidence="3">CGMCC 4.7319</strain>
    </source>
</reference>
<evidence type="ECO:0000313" key="2">
    <source>
        <dbReference type="EMBL" id="GGN07620.1"/>
    </source>
</evidence>
<protein>
    <recommendedName>
        <fullName evidence="1">RNA polymerase sigma-70 region 4 domain-containing protein</fullName>
    </recommendedName>
</protein>
<dbReference type="EMBL" id="BMNC01000008">
    <property type="protein sequence ID" value="GGN07620.1"/>
    <property type="molecule type" value="Genomic_DNA"/>
</dbReference>
<name>A0ABQ2IGE0_9PSEU</name>
<dbReference type="RefSeq" id="WP_189157616.1">
    <property type="nucleotide sequence ID" value="NZ_BMNC01000008.1"/>
</dbReference>